<proteinExistence type="predicted"/>
<sequence length="910" mass="100298">WAAPAKPFSFPFGNPVYENFYRQVDPGNTGRVGPTEAALFLKKSGLPDLTLGKIWDLADPDGKGYLDKQGFYVALRLVACAQNSLEVSLSSLSLTVPPPKFKDTSSPSLSSTASVPGESHWAVRPEEKNKFDGIFESLAPVNGLLSGEKVRPVLINSKLPLDVLGKVWDLSDIDKDGHLDKDEFAVAMHLVYRALEKEPVPALLPSALIPPSKRKKSLSSVASSLPGLPASPPPPKDSLRSTPSHGSMNSLNSTGSLSPKHTLKSGQHSVNWVVPVSERGRYDDIFLKTDADMDGFVSGQEVKEIFMQSGLSQTLLAHIWALADTRQIGKLTREQFALAMHLIQQKVSKGIDPPQALTADMIPPSERGTPLPDSSSSVGSGEFTGIKELDDISQEIAQLQREKYTLEQDIREAEEAIRHKSAEVQEMQNDLDRETTSLQELEAQKQDAQDRLEEMDQQKHKLEDMLNEVRMKCQEESQMISSLQTQIHSQESDLLNQEEELSRAKADLGRLQQEENQLEQSLAAGKIQLETIIKSLKATQDEINQARSKLSQIQDSQQEVSKSIEQYNSTLNGNHGGSMTNLADMSEGFSDRENGGFPAMEDPFKVKPSVFNSQPQGLPTDPFQSEDPFKTDPFKGDPFQNDPFAKQPSVPTDPFGGDPFKETDPFKASSEDFFKKTTKMDPFSTPDPFSKSATLPSKVLVEIVYLVIPRRDQNVYVTVSFSDLFGTLDPFGSSSFNSSNTSVGFADFSHMSKSRDPFEGRPVFVDDPFSRKNDMPALPPKKSVPPRPKPPSGKTTPVNMTGSSDSSKPCDPFKPFSGEVIDPFQSKKGLGDPFSGKDPFVSSSASSKPTKGSTLGFTDFNSFGNEAQQLEWAKRESERAERERLKRLRQQEQEDLELAIALSKAEMSNA</sequence>
<dbReference type="InterPro" id="IPR002048">
    <property type="entry name" value="EF_hand_dom"/>
</dbReference>
<evidence type="ECO:0000256" key="3">
    <source>
        <dbReference type="ARBA" id="ARBA00022553"/>
    </source>
</evidence>
<keyword evidence="8" id="KW-0007">Acetylation</keyword>
<keyword evidence="5" id="KW-0479">Metal-binding</keyword>
<dbReference type="GO" id="GO:0006897">
    <property type="term" value="P:endocytosis"/>
    <property type="evidence" value="ECO:0007669"/>
    <property type="project" value="UniProtKB-KW"/>
</dbReference>
<dbReference type="STRING" id="8128.ENSONIP00000009673"/>
<dbReference type="SMART" id="SM00726">
    <property type="entry name" value="UIM"/>
    <property type="match status" value="2"/>
</dbReference>
<keyword evidence="12" id="KW-0175">Coiled coil</keyword>
<dbReference type="GO" id="GO:0045296">
    <property type="term" value="F:cadherin binding"/>
    <property type="evidence" value="ECO:0007669"/>
    <property type="project" value="TreeGrafter"/>
</dbReference>
<dbReference type="PROSITE" id="PS50031">
    <property type="entry name" value="EH"/>
    <property type="match status" value="3"/>
</dbReference>
<protein>
    <submittedName>
        <fullName evidence="16">Epidermal growth factor receptor pathway substrate 15 like 1</fullName>
    </submittedName>
</protein>
<dbReference type="Proteomes" id="UP000005207">
    <property type="component" value="Linkage group LG17"/>
</dbReference>
<evidence type="ECO:0000313" key="16">
    <source>
        <dbReference type="Ensembl" id="ENSONIP00000009674.2"/>
    </source>
</evidence>
<keyword evidence="9" id="KW-0472">Membrane</keyword>
<dbReference type="SUPFAM" id="SSF90257">
    <property type="entry name" value="Myosin rod fragments"/>
    <property type="match status" value="1"/>
</dbReference>
<evidence type="ECO:0000256" key="2">
    <source>
        <dbReference type="ARBA" id="ARBA00022475"/>
    </source>
</evidence>
<dbReference type="SUPFAM" id="SSF47473">
    <property type="entry name" value="EF-hand"/>
    <property type="match status" value="3"/>
</dbReference>
<feature type="region of interest" description="Disordered" evidence="13">
    <location>
        <begin position="757"/>
        <end position="860"/>
    </location>
</feature>
<dbReference type="FunFam" id="1.10.238.10:FF:000074">
    <property type="entry name" value="epidermal growth factor receptor substrate 15 isoform X1"/>
    <property type="match status" value="1"/>
</dbReference>
<keyword evidence="10" id="KW-0168">Coated pit</keyword>
<feature type="region of interest" description="Disordered" evidence="13">
    <location>
        <begin position="362"/>
        <end position="383"/>
    </location>
</feature>
<feature type="domain" description="EH" evidence="14">
    <location>
        <begin position="13"/>
        <end position="102"/>
    </location>
</feature>
<dbReference type="GO" id="GO:0030132">
    <property type="term" value="C:clathrin coat of coated pit"/>
    <property type="evidence" value="ECO:0007669"/>
    <property type="project" value="TreeGrafter"/>
</dbReference>
<evidence type="ECO:0000259" key="14">
    <source>
        <dbReference type="PROSITE" id="PS50031"/>
    </source>
</evidence>
<dbReference type="FunFam" id="1.10.238.10:FF:000026">
    <property type="entry name" value="Epidermal growth factor receptor pathway substrate 15-like 1"/>
    <property type="match status" value="1"/>
</dbReference>
<evidence type="ECO:0000256" key="1">
    <source>
        <dbReference type="ARBA" id="ARBA00004202"/>
    </source>
</evidence>
<dbReference type="InterPro" id="IPR011992">
    <property type="entry name" value="EF-hand-dom_pair"/>
</dbReference>
<dbReference type="GO" id="GO:0005509">
    <property type="term" value="F:calcium ion binding"/>
    <property type="evidence" value="ECO:0007669"/>
    <property type="project" value="InterPro"/>
</dbReference>
<evidence type="ECO:0000256" key="9">
    <source>
        <dbReference type="ARBA" id="ARBA00023136"/>
    </source>
</evidence>
<dbReference type="GeneTree" id="ENSGT00940000155438"/>
<dbReference type="Gene3D" id="1.10.287.1490">
    <property type="match status" value="1"/>
</dbReference>
<feature type="coiled-coil region" evidence="12">
    <location>
        <begin position="875"/>
        <end position="902"/>
    </location>
</feature>
<dbReference type="GO" id="GO:0016197">
    <property type="term" value="P:endosomal transport"/>
    <property type="evidence" value="ECO:0007669"/>
    <property type="project" value="TreeGrafter"/>
</dbReference>
<dbReference type="InterPro" id="IPR003903">
    <property type="entry name" value="UIM_dom"/>
</dbReference>
<evidence type="ECO:0000313" key="17">
    <source>
        <dbReference type="Proteomes" id="UP000005207"/>
    </source>
</evidence>
<feature type="domain" description="EF-hand" evidence="15">
    <location>
        <begin position="277"/>
        <end position="312"/>
    </location>
</feature>
<keyword evidence="6" id="KW-0677">Repeat</keyword>
<comment type="subcellular location">
    <subcellularLocation>
        <location evidence="1">Cell membrane</location>
        <topology evidence="1">Peripheral membrane protein</topology>
    </subcellularLocation>
    <subcellularLocation>
        <location evidence="11">Membrane</location>
        <location evidence="11">Coated pit</location>
    </subcellularLocation>
</comment>
<dbReference type="Pfam" id="PF12763">
    <property type="entry name" value="EH"/>
    <property type="match status" value="3"/>
</dbReference>
<evidence type="ECO:0000256" key="11">
    <source>
        <dbReference type="ARBA" id="ARBA00037878"/>
    </source>
</evidence>
<feature type="region of interest" description="Disordered" evidence="13">
    <location>
        <begin position="611"/>
        <end position="648"/>
    </location>
</feature>
<dbReference type="PROSITE" id="PS00018">
    <property type="entry name" value="EF_HAND_1"/>
    <property type="match status" value="2"/>
</dbReference>
<organism evidence="16 17">
    <name type="scientific">Oreochromis niloticus</name>
    <name type="common">Nile tilapia</name>
    <name type="synonym">Tilapia nilotica</name>
    <dbReference type="NCBI Taxonomy" id="8128"/>
    <lineage>
        <taxon>Eukaryota</taxon>
        <taxon>Metazoa</taxon>
        <taxon>Chordata</taxon>
        <taxon>Craniata</taxon>
        <taxon>Vertebrata</taxon>
        <taxon>Euteleostomi</taxon>
        <taxon>Actinopterygii</taxon>
        <taxon>Neopterygii</taxon>
        <taxon>Teleostei</taxon>
        <taxon>Neoteleostei</taxon>
        <taxon>Acanthomorphata</taxon>
        <taxon>Ovalentaria</taxon>
        <taxon>Cichlomorphae</taxon>
        <taxon>Cichliformes</taxon>
        <taxon>Cichlidae</taxon>
        <taxon>African cichlids</taxon>
        <taxon>Pseudocrenilabrinae</taxon>
        <taxon>Oreochromini</taxon>
        <taxon>Oreochromis</taxon>
    </lineage>
</organism>
<feature type="domain" description="EH" evidence="14">
    <location>
        <begin position="278"/>
        <end position="368"/>
    </location>
</feature>
<dbReference type="InterPro" id="IPR000261">
    <property type="entry name" value="EH_dom"/>
</dbReference>
<feature type="compositionally biased region" description="Polar residues" evidence="13">
    <location>
        <begin position="798"/>
        <end position="807"/>
    </location>
</feature>
<feature type="compositionally biased region" description="Pro residues" evidence="13">
    <location>
        <begin position="777"/>
        <end position="791"/>
    </location>
</feature>
<dbReference type="InterPro" id="IPR018247">
    <property type="entry name" value="EF_Hand_1_Ca_BS"/>
</dbReference>
<keyword evidence="2" id="KW-1003">Cell membrane</keyword>
<dbReference type="PROSITE" id="PS50330">
    <property type="entry name" value="UIM"/>
    <property type="match status" value="1"/>
</dbReference>
<dbReference type="PANTHER" id="PTHR11216">
    <property type="entry name" value="EH DOMAIN"/>
    <property type="match status" value="1"/>
</dbReference>
<evidence type="ECO:0000256" key="4">
    <source>
        <dbReference type="ARBA" id="ARBA00022583"/>
    </source>
</evidence>
<dbReference type="PROSITE" id="PS50222">
    <property type="entry name" value="EF_HAND_2"/>
    <property type="match status" value="3"/>
</dbReference>
<feature type="compositionally biased region" description="Polar residues" evidence="13">
    <location>
        <begin position="240"/>
        <end position="263"/>
    </location>
</feature>
<name>I3JLD0_ORENI</name>
<reference evidence="17" key="1">
    <citation type="submission" date="2012-01" db="EMBL/GenBank/DDBJ databases">
        <title>The Genome Sequence of Oreochromis niloticus (Nile Tilapia).</title>
        <authorList>
            <consortium name="Broad Institute Genome Assembly Team"/>
            <consortium name="Broad Institute Sequencing Platform"/>
            <person name="Di Palma F."/>
            <person name="Johnson J."/>
            <person name="Lander E.S."/>
            <person name="Lindblad-Toh K."/>
        </authorList>
    </citation>
    <scope>NUCLEOTIDE SEQUENCE [LARGE SCALE GENOMIC DNA]</scope>
</reference>
<evidence type="ECO:0000256" key="12">
    <source>
        <dbReference type="SAM" id="Coils"/>
    </source>
</evidence>
<evidence type="ECO:0000259" key="15">
    <source>
        <dbReference type="PROSITE" id="PS50222"/>
    </source>
</evidence>
<dbReference type="SMART" id="SM00054">
    <property type="entry name" value="EFh"/>
    <property type="match status" value="4"/>
</dbReference>
<keyword evidence="17" id="KW-1185">Reference proteome</keyword>
<dbReference type="AlphaFoldDB" id="I3JLD0"/>
<keyword evidence="4" id="KW-0254">Endocytosis</keyword>
<reference evidence="16" key="2">
    <citation type="submission" date="2025-08" db="UniProtKB">
        <authorList>
            <consortium name="Ensembl"/>
        </authorList>
    </citation>
    <scope>IDENTIFICATION</scope>
</reference>
<gene>
    <name evidence="16" type="primary">EPS15L1</name>
    <name evidence="16" type="synonym">eps15l1a</name>
</gene>
<dbReference type="PANTHER" id="PTHR11216:SF69">
    <property type="entry name" value="EPIDERMAL GROWTH FACTOR RECEPTOR SUBSTRATE 15-LIKE 1"/>
    <property type="match status" value="1"/>
</dbReference>
<feature type="domain" description="EH" evidence="14">
    <location>
        <begin position="127"/>
        <end position="215"/>
    </location>
</feature>
<feature type="region of interest" description="Disordered" evidence="13">
    <location>
        <begin position="220"/>
        <end position="263"/>
    </location>
</feature>
<dbReference type="Gene3D" id="1.10.238.10">
    <property type="entry name" value="EF-hand"/>
    <property type="match status" value="3"/>
</dbReference>
<evidence type="ECO:0000256" key="10">
    <source>
        <dbReference type="ARBA" id="ARBA00023176"/>
    </source>
</evidence>
<dbReference type="SMART" id="SM00027">
    <property type="entry name" value="EH"/>
    <property type="match status" value="3"/>
</dbReference>
<evidence type="ECO:0000256" key="6">
    <source>
        <dbReference type="ARBA" id="ARBA00022737"/>
    </source>
</evidence>
<dbReference type="CDD" id="cd00052">
    <property type="entry name" value="EH"/>
    <property type="match status" value="3"/>
</dbReference>
<keyword evidence="3" id="KW-0597">Phosphoprotein</keyword>
<feature type="compositionally biased region" description="Polar residues" evidence="13">
    <location>
        <begin position="848"/>
        <end position="860"/>
    </location>
</feature>
<evidence type="ECO:0000256" key="8">
    <source>
        <dbReference type="ARBA" id="ARBA00022990"/>
    </source>
</evidence>
<reference evidence="16" key="3">
    <citation type="submission" date="2025-09" db="UniProtKB">
        <authorList>
            <consortium name="Ensembl"/>
        </authorList>
    </citation>
    <scope>IDENTIFICATION</scope>
</reference>
<feature type="coiled-coil region" evidence="12">
    <location>
        <begin position="389"/>
        <end position="556"/>
    </location>
</feature>
<dbReference type="Ensembl" id="ENSONIT00000009680.2">
    <property type="protein sequence ID" value="ENSONIP00000009674.2"/>
    <property type="gene ID" value="ENSONIG00000007674.2"/>
</dbReference>
<evidence type="ECO:0000256" key="7">
    <source>
        <dbReference type="ARBA" id="ARBA00022837"/>
    </source>
</evidence>
<accession>I3JLD0</accession>
<evidence type="ECO:0000256" key="5">
    <source>
        <dbReference type="ARBA" id="ARBA00022723"/>
    </source>
</evidence>
<evidence type="ECO:0000256" key="13">
    <source>
        <dbReference type="SAM" id="MobiDB-lite"/>
    </source>
</evidence>
<feature type="domain" description="EF-hand" evidence="15">
    <location>
        <begin position="159"/>
        <end position="194"/>
    </location>
</feature>
<feature type="domain" description="EF-hand" evidence="15">
    <location>
        <begin position="46"/>
        <end position="81"/>
    </location>
</feature>
<keyword evidence="7" id="KW-0106">Calcium</keyword>